<sequence length="64" mass="6888">MMSTVHTILASTAVVLEVIISAFGARFETQLLGKLCGVEVMRAVGSRRELTGVLTVDIYDGLFT</sequence>
<evidence type="ECO:0000313" key="2">
    <source>
        <dbReference type="Proteomes" id="UP000316331"/>
    </source>
</evidence>
<organism evidence="1 2">
    <name type="scientific">Nocardia bhagyanarayanae</name>
    <dbReference type="NCBI Taxonomy" id="1215925"/>
    <lineage>
        <taxon>Bacteria</taxon>
        <taxon>Bacillati</taxon>
        <taxon>Actinomycetota</taxon>
        <taxon>Actinomycetes</taxon>
        <taxon>Mycobacteriales</taxon>
        <taxon>Nocardiaceae</taxon>
        <taxon>Nocardia</taxon>
    </lineage>
</organism>
<dbReference type="Proteomes" id="UP000316331">
    <property type="component" value="Unassembled WGS sequence"/>
</dbReference>
<comment type="caution">
    <text evidence="1">The sequence shown here is derived from an EMBL/GenBank/DDBJ whole genome shotgun (WGS) entry which is preliminary data.</text>
</comment>
<dbReference type="AlphaFoldDB" id="A0A543FFU5"/>
<reference evidence="1 2" key="1">
    <citation type="submission" date="2019-06" db="EMBL/GenBank/DDBJ databases">
        <title>Sequencing the genomes of 1000 actinobacteria strains.</title>
        <authorList>
            <person name="Klenk H.-P."/>
        </authorList>
    </citation>
    <scope>NUCLEOTIDE SEQUENCE [LARGE SCALE GENOMIC DNA]</scope>
    <source>
        <strain evidence="1 2">DSM 103495</strain>
    </source>
</reference>
<gene>
    <name evidence="1" type="ORF">FB390_4431</name>
</gene>
<proteinExistence type="predicted"/>
<dbReference type="EMBL" id="VFPG01000001">
    <property type="protein sequence ID" value="TQM32735.1"/>
    <property type="molecule type" value="Genomic_DNA"/>
</dbReference>
<protein>
    <submittedName>
        <fullName evidence="1">Uncharacterized protein</fullName>
    </submittedName>
</protein>
<evidence type="ECO:0000313" key="1">
    <source>
        <dbReference type="EMBL" id="TQM32735.1"/>
    </source>
</evidence>
<keyword evidence="2" id="KW-1185">Reference proteome</keyword>
<name>A0A543FFU5_9NOCA</name>
<accession>A0A543FFU5</accession>